<reference evidence="1" key="1">
    <citation type="submission" date="2014-11" db="EMBL/GenBank/DDBJ databases">
        <authorList>
            <person name="Amaro Gonzalez C."/>
        </authorList>
    </citation>
    <scope>NUCLEOTIDE SEQUENCE</scope>
</reference>
<dbReference type="EMBL" id="GBXM01056280">
    <property type="protein sequence ID" value="JAH52297.1"/>
    <property type="molecule type" value="Transcribed_RNA"/>
</dbReference>
<dbReference type="AlphaFoldDB" id="A0A0E9TFS9"/>
<accession>A0A0E9TFS9</accession>
<sequence length="33" mass="3595">MIWGRLGLAQVNLLGGRLVFRAYVTIASDSGFL</sequence>
<protein>
    <submittedName>
        <fullName evidence="1">Uncharacterized protein</fullName>
    </submittedName>
</protein>
<organism evidence="1">
    <name type="scientific">Anguilla anguilla</name>
    <name type="common">European freshwater eel</name>
    <name type="synonym">Muraena anguilla</name>
    <dbReference type="NCBI Taxonomy" id="7936"/>
    <lineage>
        <taxon>Eukaryota</taxon>
        <taxon>Metazoa</taxon>
        <taxon>Chordata</taxon>
        <taxon>Craniata</taxon>
        <taxon>Vertebrata</taxon>
        <taxon>Euteleostomi</taxon>
        <taxon>Actinopterygii</taxon>
        <taxon>Neopterygii</taxon>
        <taxon>Teleostei</taxon>
        <taxon>Anguilliformes</taxon>
        <taxon>Anguillidae</taxon>
        <taxon>Anguilla</taxon>
    </lineage>
</organism>
<evidence type="ECO:0000313" key="1">
    <source>
        <dbReference type="EMBL" id="JAH52297.1"/>
    </source>
</evidence>
<reference evidence="1" key="2">
    <citation type="journal article" date="2015" name="Fish Shellfish Immunol.">
        <title>Early steps in the European eel (Anguilla anguilla)-Vibrio vulnificus interaction in the gills: Role of the RtxA13 toxin.</title>
        <authorList>
            <person name="Callol A."/>
            <person name="Pajuelo D."/>
            <person name="Ebbesson L."/>
            <person name="Teles M."/>
            <person name="MacKenzie S."/>
            <person name="Amaro C."/>
        </authorList>
    </citation>
    <scope>NUCLEOTIDE SEQUENCE</scope>
</reference>
<name>A0A0E9TFS9_ANGAN</name>
<proteinExistence type="predicted"/>